<feature type="transmembrane region" description="Helical" evidence="6">
    <location>
        <begin position="168"/>
        <end position="192"/>
    </location>
</feature>
<dbReference type="PROSITE" id="PS00889">
    <property type="entry name" value="CNMP_BINDING_2"/>
    <property type="match status" value="1"/>
</dbReference>
<dbReference type="CDD" id="cd06173">
    <property type="entry name" value="MFS_MefA_like"/>
    <property type="match status" value="1"/>
</dbReference>
<accession>A0ABT9D533</accession>
<dbReference type="InterPro" id="IPR011701">
    <property type="entry name" value="MFS"/>
</dbReference>
<dbReference type="Pfam" id="PF07690">
    <property type="entry name" value="MFS_1"/>
    <property type="match status" value="1"/>
</dbReference>
<dbReference type="SUPFAM" id="SSF51206">
    <property type="entry name" value="cAMP-binding domain-like"/>
    <property type="match status" value="1"/>
</dbReference>
<dbReference type="EMBL" id="JAUQYP010000001">
    <property type="protein sequence ID" value="MDO8105857.1"/>
    <property type="molecule type" value="Genomic_DNA"/>
</dbReference>
<comment type="caution">
    <text evidence="8">The sequence shown here is derived from an EMBL/GenBank/DDBJ whole genome shotgun (WGS) entry which is preliminary data.</text>
</comment>
<feature type="transmembrane region" description="Helical" evidence="6">
    <location>
        <begin position="438"/>
        <end position="457"/>
    </location>
</feature>
<feature type="transmembrane region" description="Helical" evidence="6">
    <location>
        <begin position="29"/>
        <end position="50"/>
    </location>
</feature>
<dbReference type="Gene3D" id="2.60.120.10">
    <property type="entry name" value="Jelly Rolls"/>
    <property type="match status" value="1"/>
</dbReference>
<dbReference type="InterPro" id="IPR036259">
    <property type="entry name" value="MFS_trans_sf"/>
</dbReference>
<dbReference type="PANTHER" id="PTHR23513:SF6">
    <property type="entry name" value="MAJOR FACILITATOR SUPERFAMILY ASSOCIATED DOMAIN-CONTAINING PROTEIN"/>
    <property type="match status" value="1"/>
</dbReference>
<gene>
    <name evidence="8" type="ORF">Q6348_01440</name>
</gene>
<feature type="transmembrane region" description="Helical" evidence="6">
    <location>
        <begin position="287"/>
        <end position="307"/>
    </location>
</feature>
<evidence type="ECO:0000256" key="1">
    <source>
        <dbReference type="ARBA" id="ARBA00004651"/>
    </source>
</evidence>
<keyword evidence="9" id="KW-1185">Reference proteome</keyword>
<keyword evidence="3 6" id="KW-0812">Transmembrane</keyword>
<evidence type="ECO:0000313" key="8">
    <source>
        <dbReference type="EMBL" id="MDO8105857.1"/>
    </source>
</evidence>
<dbReference type="SMART" id="SM00100">
    <property type="entry name" value="cNMP"/>
    <property type="match status" value="1"/>
</dbReference>
<evidence type="ECO:0000256" key="4">
    <source>
        <dbReference type="ARBA" id="ARBA00022989"/>
    </source>
</evidence>
<feature type="transmembrane region" description="Helical" evidence="6">
    <location>
        <begin position="327"/>
        <end position="345"/>
    </location>
</feature>
<dbReference type="SUPFAM" id="SSF103473">
    <property type="entry name" value="MFS general substrate transporter"/>
    <property type="match status" value="1"/>
</dbReference>
<comment type="subcellular location">
    <subcellularLocation>
        <location evidence="1">Cell membrane</location>
        <topology evidence="1">Multi-pass membrane protein</topology>
    </subcellularLocation>
</comment>
<dbReference type="PROSITE" id="PS00888">
    <property type="entry name" value="CNMP_BINDING_1"/>
    <property type="match status" value="1"/>
</dbReference>
<sequence length="599" mass="62670">MSKASDAVRETRTSLTTVFRNPNLRRINLAFAGSAIGDWAYATAIVIWAYDVGGVRAVGLWFTVRLLLMTIATPFASTLVDRLPRRTVMVTTDLARGAIAATVALLVWVDAAPLTVFVLATLASIMAAPFRPAVAAILPTLVEAPEELTAANGTTSTIDSLSFLVGPALGGVLVTVIGVPFVVVFNALTFLWSASLLLRVSTGGELAATTVQEAVVPGAEGVVAEAAEGRGAGAGETLAPVVAPAATVEVERPGSADEAPVAKEPSGFLSDSMAGFRTIWRDPDLRLVSGVYSAQTIVAGASAVFMIEMAVQMTPFGSRGVGYLDSAMGVGAVIGGLVAIGRASARRLATDFGIGVVFWAVPLVLAAVWPQMWAAFLAMFIIGVANPVVDVNAATILQRTASDAVMGRVFGALETALIGAMALGSAVMPLLIHAVGLRWSLTVLAVVISIAVLPAFIRLRRMNAMLAEPHALALLRAIPMFAPVEPKALEHIARSMVRIETRPGEVVIREGEEGDRFYVIESGALTATFHGGTLSKMGAGDPFGEIALLRHVPRTATVTADEPAVLWALDREAFLDAVTGNSEVNSRADDLIGKRIPTY</sequence>
<keyword evidence="4 6" id="KW-1133">Transmembrane helix</keyword>
<feature type="transmembrane region" description="Helical" evidence="6">
    <location>
        <begin position="101"/>
        <end position="128"/>
    </location>
</feature>
<evidence type="ECO:0000259" key="7">
    <source>
        <dbReference type="PROSITE" id="PS50042"/>
    </source>
</evidence>
<name>A0ABT9D533_9CELL</name>
<dbReference type="PANTHER" id="PTHR23513">
    <property type="entry name" value="INTEGRAL MEMBRANE EFFLUX PROTEIN-RELATED"/>
    <property type="match status" value="1"/>
</dbReference>
<dbReference type="RefSeq" id="WP_304599558.1">
    <property type="nucleotide sequence ID" value="NZ_JAUQYP010000001.1"/>
</dbReference>
<feature type="transmembrane region" description="Helical" evidence="6">
    <location>
        <begin position="62"/>
        <end position="80"/>
    </location>
</feature>
<dbReference type="PRINTS" id="PR00103">
    <property type="entry name" value="CAMPKINASE"/>
</dbReference>
<feature type="domain" description="Cyclic nucleotide-binding" evidence="7">
    <location>
        <begin position="480"/>
        <end position="595"/>
    </location>
</feature>
<keyword evidence="2" id="KW-1003">Cell membrane</keyword>
<protein>
    <submittedName>
        <fullName evidence="8">MFS transporter</fullName>
    </submittedName>
</protein>
<dbReference type="InterPro" id="IPR014710">
    <property type="entry name" value="RmlC-like_jellyroll"/>
</dbReference>
<feature type="transmembrane region" description="Helical" evidence="6">
    <location>
        <begin position="409"/>
        <end position="432"/>
    </location>
</feature>
<proteinExistence type="predicted"/>
<organism evidence="8 9">
    <name type="scientific">Actinotalea lenta</name>
    <dbReference type="NCBI Taxonomy" id="3064654"/>
    <lineage>
        <taxon>Bacteria</taxon>
        <taxon>Bacillati</taxon>
        <taxon>Actinomycetota</taxon>
        <taxon>Actinomycetes</taxon>
        <taxon>Micrococcales</taxon>
        <taxon>Cellulomonadaceae</taxon>
        <taxon>Actinotalea</taxon>
    </lineage>
</organism>
<evidence type="ECO:0000313" key="9">
    <source>
        <dbReference type="Proteomes" id="UP001232536"/>
    </source>
</evidence>
<dbReference type="Pfam" id="PF00027">
    <property type="entry name" value="cNMP_binding"/>
    <property type="match status" value="1"/>
</dbReference>
<feature type="transmembrane region" description="Helical" evidence="6">
    <location>
        <begin position="352"/>
        <end position="369"/>
    </location>
</feature>
<dbReference type="Proteomes" id="UP001232536">
    <property type="component" value="Unassembled WGS sequence"/>
</dbReference>
<evidence type="ECO:0000256" key="2">
    <source>
        <dbReference type="ARBA" id="ARBA00022475"/>
    </source>
</evidence>
<dbReference type="InterPro" id="IPR018488">
    <property type="entry name" value="cNMP-bd_CS"/>
</dbReference>
<dbReference type="InterPro" id="IPR018490">
    <property type="entry name" value="cNMP-bd_dom_sf"/>
</dbReference>
<evidence type="ECO:0000256" key="3">
    <source>
        <dbReference type="ARBA" id="ARBA00022692"/>
    </source>
</evidence>
<reference evidence="8 9" key="1">
    <citation type="submission" date="2023-07" db="EMBL/GenBank/DDBJ databases">
        <title>Description of novel actinomycetes strains, isolated from tidal flat sediment.</title>
        <authorList>
            <person name="Lu C."/>
        </authorList>
    </citation>
    <scope>NUCLEOTIDE SEQUENCE [LARGE SCALE GENOMIC DNA]</scope>
    <source>
        <strain evidence="8 9">SYSU T00b441</strain>
    </source>
</reference>
<dbReference type="Gene3D" id="1.20.1250.20">
    <property type="entry name" value="MFS general substrate transporter like domains"/>
    <property type="match status" value="2"/>
</dbReference>
<evidence type="ECO:0000256" key="5">
    <source>
        <dbReference type="ARBA" id="ARBA00023136"/>
    </source>
</evidence>
<dbReference type="PROSITE" id="PS50042">
    <property type="entry name" value="CNMP_BINDING_3"/>
    <property type="match status" value="1"/>
</dbReference>
<feature type="transmembrane region" description="Helical" evidence="6">
    <location>
        <begin position="375"/>
        <end position="397"/>
    </location>
</feature>
<keyword evidence="5 6" id="KW-0472">Membrane</keyword>
<dbReference type="CDD" id="cd00038">
    <property type="entry name" value="CAP_ED"/>
    <property type="match status" value="1"/>
</dbReference>
<evidence type="ECO:0000256" key="6">
    <source>
        <dbReference type="SAM" id="Phobius"/>
    </source>
</evidence>
<dbReference type="InterPro" id="IPR000595">
    <property type="entry name" value="cNMP-bd_dom"/>
</dbReference>